<comment type="caution">
    <text evidence="4">The sequence shown here is derived from an EMBL/GenBank/DDBJ whole genome shotgun (WGS) entry which is preliminary data.</text>
</comment>
<dbReference type="PANTHER" id="PTHR47936:SF1">
    <property type="entry name" value="PENTATRICOPEPTIDE REPEAT-CONTAINING PROTEIN GUN1, CHLOROPLASTIC"/>
    <property type="match status" value="1"/>
</dbReference>
<evidence type="ECO:0000313" key="4">
    <source>
        <dbReference type="EMBL" id="GFC99283.1"/>
    </source>
</evidence>
<dbReference type="PANTHER" id="PTHR47936">
    <property type="entry name" value="PPR_LONG DOMAIN-CONTAINING PROTEIN"/>
    <property type="match status" value="1"/>
</dbReference>
<dbReference type="NCBIfam" id="TIGR00756">
    <property type="entry name" value="PPR"/>
    <property type="match status" value="4"/>
</dbReference>
<protein>
    <submittedName>
        <fullName evidence="4">Pentatricopeptide repeat-containing protein At3g16010</fullName>
    </submittedName>
</protein>
<accession>A0A699SR25</accession>
<evidence type="ECO:0000256" key="3">
    <source>
        <dbReference type="PROSITE-ProRule" id="PRU00708"/>
    </source>
</evidence>
<dbReference type="GO" id="GO:0009507">
    <property type="term" value="C:chloroplast"/>
    <property type="evidence" value="ECO:0007669"/>
    <property type="project" value="TreeGrafter"/>
</dbReference>
<dbReference type="EMBL" id="BKCJ011177419">
    <property type="protein sequence ID" value="GFC99283.1"/>
    <property type="molecule type" value="Genomic_DNA"/>
</dbReference>
<reference evidence="4" key="1">
    <citation type="journal article" date="2019" name="Sci. Rep.">
        <title>Draft genome of Tanacetum cinerariifolium, the natural source of mosquito coil.</title>
        <authorList>
            <person name="Yamashiro T."/>
            <person name="Shiraishi A."/>
            <person name="Satake H."/>
            <person name="Nakayama K."/>
        </authorList>
    </citation>
    <scope>NUCLEOTIDE SEQUENCE</scope>
</reference>
<dbReference type="AlphaFoldDB" id="A0A699SR25"/>
<proteinExistence type="inferred from homology"/>
<name>A0A699SR25_TANCI</name>
<evidence type="ECO:0000256" key="2">
    <source>
        <dbReference type="ARBA" id="ARBA00022737"/>
    </source>
</evidence>
<dbReference type="PROSITE" id="PS51375">
    <property type="entry name" value="PPR"/>
    <property type="match status" value="2"/>
</dbReference>
<dbReference type="InterPro" id="IPR002885">
    <property type="entry name" value="PPR_rpt"/>
</dbReference>
<keyword evidence="2" id="KW-0677">Repeat</keyword>
<organism evidence="4">
    <name type="scientific">Tanacetum cinerariifolium</name>
    <name type="common">Dalmatian daisy</name>
    <name type="synonym">Chrysanthemum cinerariifolium</name>
    <dbReference type="NCBI Taxonomy" id="118510"/>
    <lineage>
        <taxon>Eukaryota</taxon>
        <taxon>Viridiplantae</taxon>
        <taxon>Streptophyta</taxon>
        <taxon>Embryophyta</taxon>
        <taxon>Tracheophyta</taxon>
        <taxon>Spermatophyta</taxon>
        <taxon>Magnoliopsida</taxon>
        <taxon>eudicotyledons</taxon>
        <taxon>Gunneridae</taxon>
        <taxon>Pentapetalae</taxon>
        <taxon>asterids</taxon>
        <taxon>campanulids</taxon>
        <taxon>Asterales</taxon>
        <taxon>Asteraceae</taxon>
        <taxon>Asteroideae</taxon>
        <taxon>Anthemideae</taxon>
        <taxon>Anthemidinae</taxon>
        <taxon>Tanacetum</taxon>
    </lineage>
</organism>
<dbReference type="GO" id="GO:0010019">
    <property type="term" value="P:chloroplast-nucleus signaling pathway"/>
    <property type="evidence" value="ECO:0007669"/>
    <property type="project" value="TreeGrafter"/>
</dbReference>
<evidence type="ECO:0000256" key="1">
    <source>
        <dbReference type="ARBA" id="ARBA00007626"/>
    </source>
</evidence>
<dbReference type="Pfam" id="PF01535">
    <property type="entry name" value="PPR"/>
    <property type="match status" value="2"/>
</dbReference>
<comment type="similarity">
    <text evidence="1">Belongs to the PPR family. P subfamily.</text>
</comment>
<dbReference type="InterPro" id="IPR011990">
    <property type="entry name" value="TPR-like_helical_dom_sf"/>
</dbReference>
<feature type="non-terminal residue" evidence="4">
    <location>
        <position position="167"/>
    </location>
</feature>
<feature type="repeat" description="PPR" evidence="3">
    <location>
        <begin position="126"/>
        <end position="160"/>
    </location>
</feature>
<dbReference type="Gene3D" id="1.25.40.10">
    <property type="entry name" value="Tetratricopeptide repeat domain"/>
    <property type="match status" value="2"/>
</dbReference>
<sequence length="167" mass="18663">MKDKGCAPTVYTYTELIRGLGKAGKVEEAYNVYVDMLKHGCRPDVVLINNVINVLGRVGRLADAKKVFEDMKMYHSLLLLEEMDEKGFPPCPAAYCSLIYTLGKAKRYEAANELFQELRENSGSSSSRVYAVMIRNLGKCGRLDEAKNLFNEIKKVGSVPDVCWNVG</sequence>
<feature type="repeat" description="PPR" evidence="3">
    <location>
        <begin position="9"/>
        <end position="43"/>
    </location>
</feature>
<gene>
    <name evidence="4" type="ORF">Tci_871253</name>
</gene>
<dbReference type="GO" id="GO:0031930">
    <property type="term" value="P:mitochondria-nucleus signaling pathway"/>
    <property type="evidence" value="ECO:0007669"/>
    <property type="project" value="TreeGrafter"/>
</dbReference>
<dbReference type="Pfam" id="PF12854">
    <property type="entry name" value="PPR_1"/>
    <property type="match status" value="2"/>
</dbReference>